<protein>
    <submittedName>
        <fullName evidence="4">Heat shock protein Hsp20</fullName>
    </submittedName>
</protein>
<feature type="domain" description="SHSP" evidence="3">
    <location>
        <begin position="31"/>
        <end position="145"/>
    </location>
</feature>
<evidence type="ECO:0000313" key="4">
    <source>
        <dbReference type="EMBL" id="SBW00682.1"/>
    </source>
</evidence>
<dbReference type="CDD" id="cd06464">
    <property type="entry name" value="ACD_sHsps-like"/>
    <property type="match status" value="1"/>
</dbReference>
<gene>
    <name evidence="4" type="ORF">KL86DYS1_20258</name>
</gene>
<proteinExistence type="inferred from homology"/>
<dbReference type="InterPro" id="IPR002068">
    <property type="entry name" value="A-crystallin/Hsp20_dom"/>
</dbReference>
<organism evidence="4">
    <name type="scientific">uncultured Dysgonomonas sp</name>
    <dbReference type="NCBI Taxonomy" id="206096"/>
    <lineage>
        <taxon>Bacteria</taxon>
        <taxon>Pseudomonadati</taxon>
        <taxon>Bacteroidota</taxon>
        <taxon>Bacteroidia</taxon>
        <taxon>Bacteroidales</taxon>
        <taxon>Dysgonomonadaceae</taxon>
        <taxon>Dysgonomonas</taxon>
        <taxon>environmental samples</taxon>
    </lineage>
</organism>
<comment type="similarity">
    <text evidence="1 2">Belongs to the small heat shock protein (HSP20) family.</text>
</comment>
<name>A0A212JMQ1_9BACT</name>
<dbReference type="Pfam" id="PF00011">
    <property type="entry name" value="HSP20"/>
    <property type="match status" value="1"/>
</dbReference>
<evidence type="ECO:0000256" key="2">
    <source>
        <dbReference type="RuleBase" id="RU003616"/>
    </source>
</evidence>
<evidence type="ECO:0000256" key="1">
    <source>
        <dbReference type="PROSITE-ProRule" id="PRU00285"/>
    </source>
</evidence>
<dbReference type="SUPFAM" id="SSF49764">
    <property type="entry name" value="HSP20-like chaperones"/>
    <property type="match status" value="1"/>
</dbReference>
<dbReference type="InterPro" id="IPR008978">
    <property type="entry name" value="HSP20-like_chaperone"/>
</dbReference>
<dbReference type="PROSITE" id="PS01031">
    <property type="entry name" value="SHSP"/>
    <property type="match status" value="1"/>
</dbReference>
<dbReference type="RefSeq" id="WP_026627218.1">
    <property type="nucleotide sequence ID" value="NZ_CABQQB010000001.1"/>
</dbReference>
<evidence type="ECO:0000259" key="3">
    <source>
        <dbReference type="PROSITE" id="PS01031"/>
    </source>
</evidence>
<dbReference type="EMBL" id="FLUM01000002">
    <property type="protein sequence ID" value="SBW00682.1"/>
    <property type="molecule type" value="Genomic_DNA"/>
</dbReference>
<reference evidence="4" key="1">
    <citation type="submission" date="2016-04" db="EMBL/GenBank/DDBJ databases">
        <authorList>
            <person name="Evans L.H."/>
            <person name="Alamgir A."/>
            <person name="Owens N."/>
            <person name="Weber N.D."/>
            <person name="Virtaneva K."/>
            <person name="Barbian K."/>
            <person name="Babar A."/>
            <person name="Rosenke K."/>
        </authorList>
    </citation>
    <scope>NUCLEOTIDE SEQUENCE</scope>
    <source>
        <strain evidence="4">86-1</strain>
    </source>
</reference>
<dbReference type="AlphaFoldDB" id="A0A212JMQ1"/>
<dbReference type="Gene3D" id="2.60.40.790">
    <property type="match status" value="1"/>
</dbReference>
<sequence length="145" mass="16832">MSLVRFRDNFPTLFDRFFENDWFDLGNRSYSTTNTTLPSVNIKEGNENFEVEVAAPGFCREDFKVELSHDLLTVSSDKKVMNETKDDQQFTRREFSYQSFSRSFTLPNIADSEKIEAKYENGILKIVIPKKDGAKSNPVRQILIE</sequence>
<dbReference type="InterPro" id="IPR031107">
    <property type="entry name" value="Small_HSP"/>
</dbReference>
<keyword evidence="4" id="KW-0346">Stress response</keyword>
<dbReference type="PANTHER" id="PTHR11527">
    <property type="entry name" value="HEAT-SHOCK PROTEIN 20 FAMILY MEMBER"/>
    <property type="match status" value="1"/>
</dbReference>
<accession>A0A212JMQ1</accession>